<dbReference type="WBParaSite" id="RSKR_0000534300.1">
    <property type="protein sequence ID" value="RSKR_0000534300.1"/>
    <property type="gene ID" value="RSKR_0000534300"/>
</dbReference>
<evidence type="ECO:0000313" key="2">
    <source>
        <dbReference type="WBParaSite" id="RSKR_0000534300.1"/>
    </source>
</evidence>
<evidence type="ECO:0000313" key="1">
    <source>
        <dbReference type="Proteomes" id="UP000095286"/>
    </source>
</evidence>
<protein>
    <submittedName>
        <fullName evidence="2">C2H2-type domain-containing protein</fullName>
    </submittedName>
</protein>
<organism evidence="1 2">
    <name type="scientific">Rhabditophanes sp. KR3021</name>
    <dbReference type="NCBI Taxonomy" id="114890"/>
    <lineage>
        <taxon>Eukaryota</taxon>
        <taxon>Metazoa</taxon>
        <taxon>Ecdysozoa</taxon>
        <taxon>Nematoda</taxon>
        <taxon>Chromadorea</taxon>
        <taxon>Rhabditida</taxon>
        <taxon>Tylenchina</taxon>
        <taxon>Panagrolaimomorpha</taxon>
        <taxon>Strongyloidoidea</taxon>
        <taxon>Alloionematidae</taxon>
        <taxon>Rhabditophanes</taxon>
    </lineage>
</organism>
<accession>A0AC35TX75</accession>
<name>A0AC35TX75_9BILA</name>
<dbReference type="Proteomes" id="UP000095286">
    <property type="component" value="Unplaced"/>
</dbReference>
<sequence length="1230" mass="134600">MERDTFGQQLVSTYQATGMAEDGGHELGEKVTQSMNRTSEFINQIVDDKGKCMVTQVPEQIQPDSGDTFQYLTEYGKEMNEKAVRLYQTHKFIKDGRDVEVSAGGKIGVGEGEADVGGLSHSKKRTLDVNKDGKTGVGDEMVISDAGKTRYAGSYSAELRKSYQNSTSTSPFLVQESGASTTKKRRTDSYVAGTRNVVREEVVIPIKTVQKQASKQSSGLELKDKLKHSQDKGSPRSQSTSHALDKQPALQSPPTSLPNLQREARPKVGKHYSPALMRALAKNPPPSRGNGRSVSLVESTVRSILNASAPIISPVSVQVSNSVQVPNPAPVKVPSKNPAPVKVPSKNSFPGQHPLKASSPVRKSPIITSAPSAVPTSSTEEPVFKEPQIPSQFKETSNVPSSLDESKSNSKESDVPQSGTDKPNNFTHPVGYLSLLAGIRSSSKEDDITNALMQSSPNRSNINGFQNFYNTNAGDNSPIGVRKNHFNWYVNSGMDAIIPSELLLAQRLVPVTTESPSSNDQESITNSMKESVEPSESSSSNDQANRTDLEINVSSAVASKPFLNKEESFITGRGTNFFSGDWNNIWKGWKEDKQNCGDSVQGQSSLSFKGKSLSPDQGKSLYPVQEQSISPGQEQSISSGQEQSPTPGHQHSPVQERSEALKNLLASFQQRFLPFLSKEYSSPVQEHLPTPPLIQKQTSAPLHQQSCSPVQQFTPSPVLNYEPAAKKKCTPNSDLASKPFEQVSNNNLLIFPQFVNSLSQNAKTFLPSSMHVAPNANEPILRLSDERMIVPMINTNFNSQRTLKNSISTVPPNLRPNPSLSNPSLTERHLNELPIHPKPIDNVHSANLTPNVPVKKARKRPPRPAKASLQNKQNARKTENTECALSCSTFKSTNCTHLTHTDYAEPDLMRTLQEQITRGCIPSFLTADEEFAITEQTNPTPLLNQQSIGPFPTAQPHQSMVSQPLHCPTPQPHQLMVPQPLHCPTPQPHQLMVPQPLSCPTAQPQQLMTPQQFHYPTAQQLQLMFQQQLPFSTAQHQPIVSERSAFCPTAQHQQLTSSDLLSYLNQQQLMVQQNSAPTLPQQIFSPSDSMYDPQQQPKSDPPTPNPECHPPQQTSPETNVENCLNSNQNDCLVESERDAAIRATIASVIATAKEAPIKANINAAIKAAANEAAFNAANGEAGLRFASGIVQAFLSDPAQRETINGYGNIFDIPMNVLLELLKPYWNTFNS</sequence>
<reference evidence="2" key="1">
    <citation type="submission" date="2016-11" db="UniProtKB">
        <authorList>
            <consortium name="WormBaseParasite"/>
        </authorList>
    </citation>
    <scope>IDENTIFICATION</scope>
    <source>
        <strain evidence="2">KR3021</strain>
    </source>
</reference>
<proteinExistence type="predicted"/>